<dbReference type="Pfam" id="PF00589">
    <property type="entry name" value="Phage_integrase"/>
    <property type="match status" value="1"/>
</dbReference>
<dbReference type="GeneID" id="34234172"/>
<dbReference type="EMBL" id="FNQJ01000045">
    <property type="protein sequence ID" value="SEA90828.1"/>
    <property type="molecule type" value="Genomic_DNA"/>
</dbReference>
<evidence type="ECO:0000256" key="1">
    <source>
        <dbReference type="ARBA" id="ARBA00008857"/>
    </source>
</evidence>
<gene>
    <name evidence="6" type="ORF">SAMN05421875_14517</name>
</gene>
<comment type="similarity">
    <text evidence="1">Belongs to the 'phage' integrase family.</text>
</comment>
<dbReference type="InterPro" id="IPR002104">
    <property type="entry name" value="Integrase_catalytic"/>
</dbReference>
<dbReference type="InterPro" id="IPR011010">
    <property type="entry name" value="DNA_brk_join_enz"/>
</dbReference>
<name>A0A1H4F200_9BURK</name>
<proteinExistence type="inferred from homology"/>
<dbReference type="PANTHER" id="PTHR30349:SF41">
    <property type="entry name" value="INTEGRASE_RECOMBINASE PROTEIN MJ0367-RELATED"/>
    <property type="match status" value="1"/>
</dbReference>
<keyword evidence="7" id="KW-1185">Reference proteome</keyword>
<dbReference type="InterPro" id="IPR013762">
    <property type="entry name" value="Integrase-like_cat_sf"/>
</dbReference>
<evidence type="ECO:0000256" key="4">
    <source>
        <dbReference type="ARBA" id="ARBA00023172"/>
    </source>
</evidence>
<dbReference type="GO" id="GO:0006310">
    <property type="term" value="P:DNA recombination"/>
    <property type="evidence" value="ECO:0007669"/>
    <property type="project" value="UniProtKB-KW"/>
</dbReference>
<dbReference type="PROSITE" id="PS51898">
    <property type="entry name" value="TYR_RECOMBINASE"/>
    <property type="match status" value="1"/>
</dbReference>
<evidence type="ECO:0000313" key="6">
    <source>
        <dbReference type="EMBL" id="SEA90828.1"/>
    </source>
</evidence>
<evidence type="ECO:0000256" key="3">
    <source>
        <dbReference type="ARBA" id="ARBA00023125"/>
    </source>
</evidence>
<dbReference type="SUPFAM" id="SSF56349">
    <property type="entry name" value="DNA breaking-rejoining enzymes"/>
    <property type="match status" value="1"/>
</dbReference>
<dbReference type="InterPro" id="IPR050090">
    <property type="entry name" value="Tyrosine_recombinase_XerCD"/>
</dbReference>
<organism evidence="6 7">
    <name type="scientific">Acidovorax soli</name>
    <dbReference type="NCBI Taxonomy" id="592050"/>
    <lineage>
        <taxon>Bacteria</taxon>
        <taxon>Pseudomonadati</taxon>
        <taxon>Pseudomonadota</taxon>
        <taxon>Betaproteobacteria</taxon>
        <taxon>Burkholderiales</taxon>
        <taxon>Comamonadaceae</taxon>
        <taxon>Acidovorax</taxon>
    </lineage>
</organism>
<dbReference type="GO" id="GO:0003677">
    <property type="term" value="F:DNA binding"/>
    <property type="evidence" value="ECO:0007669"/>
    <property type="project" value="UniProtKB-KW"/>
</dbReference>
<dbReference type="Gene3D" id="1.10.443.10">
    <property type="entry name" value="Intergrase catalytic core"/>
    <property type="match status" value="1"/>
</dbReference>
<evidence type="ECO:0000313" key="7">
    <source>
        <dbReference type="Proteomes" id="UP000199002"/>
    </source>
</evidence>
<reference evidence="7" key="1">
    <citation type="submission" date="2016-10" db="EMBL/GenBank/DDBJ databases">
        <authorList>
            <person name="Varghese N."/>
            <person name="Submissions S."/>
        </authorList>
    </citation>
    <scope>NUCLEOTIDE SEQUENCE [LARGE SCALE GENOMIC DNA]</scope>
    <source>
        <strain evidence="7">DSM 25157</strain>
    </source>
</reference>
<dbReference type="Proteomes" id="UP000199002">
    <property type="component" value="Unassembled WGS sequence"/>
</dbReference>
<evidence type="ECO:0000259" key="5">
    <source>
        <dbReference type="PROSITE" id="PS51898"/>
    </source>
</evidence>
<dbReference type="RefSeq" id="WP_092701195.1">
    <property type="nucleotide sequence ID" value="NZ_FNQJ01000045.1"/>
</dbReference>
<keyword evidence="2" id="KW-0229">DNA integration</keyword>
<dbReference type="GO" id="GO:0015074">
    <property type="term" value="P:DNA integration"/>
    <property type="evidence" value="ECO:0007669"/>
    <property type="project" value="UniProtKB-KW"/>
</dbReference>
<evidence type="ECO:0000256" key="2">
    <source>
        <dbReference type="ARBA" id="ARBA00022908"/>
    </source>
</evidence>
<protein>
    <submittedName>
        <fullName evidence="6">Phage integrase family protein</fullName>
    </submittedName>
</protein>
<feature type="domain" description="Tyr recombinase" evidence="5">
    <location>
        <begin position="106"/>
        <end position="310"/>
    </location>
</feature>
<sequence length="325" mass="36739">MSSTTLSTAIDRSIADYLERQRALGRAYVAEEDILHSLRDFICATSERDVTLHSFERWCASHEGLTGNVRRNRQRIARNWCLYRQRSEPSCFVPDPNRFPKPHPHKAPVIIAPAAVARMLAAAQAVRPTPDSALRPDVLRLAIVLLYTAGLRRGELLRLQLGDVNERDAVLRVRESKFHKSRWVPLSKDAGAELRAYLRRRQHQWGVSASTQPLLCHGTRHCYGYTGTGLSTGLQELVESANVRGWDGRRPRVHDFRHSFAVQCLLRWYRQGADVQSNLPKLAMYMGHVSIVSTAYYLRWIPELAQAASDRFEASFGNLVSGGVA</sequence>
<dbReference type="PANTHER" id="PTHR30349">
    <property type="entry name" value="PHAGE INTEGRASE-RELATED"/>
    <property type="match status" value="1"/>
</dbReference>
<dbReference type="AlphaFoldDB" id="A0A1H4F200"/>
<keyword evidence="4" id="KW-0233">DNA recombination</keyword>
<dbReference type="STRING" id="592050.SAMN05421875_14517"/>
<accession>A0A1H4F200</accession>
<keyword evidence="3" id="KW-0238">DNA-binding</keyword>